<dbReference type="GeneID" id="91098712"/>
<evidence type="ECO:0000313" key="2">
    <source>
        <dbReference type="EMBL" id="WWC93079.1"/>
    </source>
</evidence>
<evidence type="ECO:0000256" key="1">
    <source>
        <dbReference type="SAM" id="MobiDB-lite"/>
    </source>
</evidence>
<reference evidence="2 3" key="1">
    <citation type="submission" date="2024-01" db="EMBL/GenBank/DDBJ databases">
        <title>Comparative genomics of Cryptococcus and Kwoniella reveals pathogenesis evolution and contrasting modes of karyotype evolution via chromosome fusion or intercentromeric recombination.</title>
        <authorList>
            <person name="Coelho M.A."/>
            <person name="David-Palma M."/>
            <person name="Shea T."/>
            <person name="Bowers K."/>
            <person name="McGinley-Smith S."/>
            <person name="Mohammad A.W."/>
            <person name="Gnirke A."/>
            <person name="Yurkov A.M."/>
            <person name="Nowrousian M."/>
            <person name="Sun S."/>
            <person name="Cuomo C.A."/>
            <person name="Heitman J."/>
        </authorList>
    </citation>
    <scope>NUCLEOTIDE SEQUENCE [LARGE SCALE GENOMIC DNA]</scope>
    <source>
        <strain evidence="2 3">CBS 6074</strain>
    </source>
</reference>
<evidence type="ECO:0000313" key="3">
    <source>
        <dbReference type="Proteomes" id="UP001355207"/>
    </source>
</evidence>
<accession>A0AAX4K7H6</accession>
<protein>
    <recommendedName>
        <fullName evidence="4">Zn(2)-C6 fungal-type domain-containing protein</fullName>
    </recommendedName>
</protein>
<keyword evidence="3" id="KW-1185">Reference proteome</keyword>
<sequence>MTSEAVNFDCAIADEPLPPLTQQDVDEAIYYMNLPENGNNAQNQFAVQSTITAPPLPTSSSQNQHLHEAAENTILDYLMTLNGQQSPCLVNSYDLPQIMFTKKVANSYEDRNQPDTLFTTSALKSNNQSDGVLESSSNSSSSIEAGHNAQSKSNSNNESVHIKKTRNNKCCLSCRQSKVKCITVDGKGTCFRCVQKGYNGCNPFKIVREPRTNRKPRTKRK</sequence>
<feature type="region of interest" description="Disordered" evidence="1">
    <location>
        <begin position="127"/>
        <end position="160"/>
    </location>
</feature>
<dbReference type="Proteomes" id="UP001355207">
    <property type="component" value="Chromosome 11"/>
</dbReference>
<feature type="compositionally biased region" description="Polar residues" evidence="1">
    <location>
        <begin position="148"/>
        <end position="159"/>
    </location>
</feature>
<gene>
    <name evidence="2" type="ORF">L201_008044</name>
</gene>
<name>A0AAX4K7H6_9TREE</name>
<dbReference type="CDD" id="cd00067">
    <property type="entry name" value="GAL4"/>
    <property type="match status" value="1"/>
</dbReference>
<dbReference type="GO" id="GO:0008270">
    <property type="term" value="F:zinc ion binding"/>
    <property type="evidence" value="ECO:0007669"/>
    <property type="project" value="InterPro"/>
</dbReference>
<dbReference type="InterPro" id="IPR001138">
    <property type="entry name" value="Zn2Cys6_DnaBD"/>
</dbReference>
<dbReference type="GO" id="GO:0000981">
    <property type="term" value="F:DNA-binding transcription factor activity, RNA polymerase II-specific"/>
    <property type="evidence" value="ECO:0007669"/>
    <property type="project" value="InterPro"/>
</dbReference>
<dbReference type="RefSeq" id="XP_066079841.1">
    <property type="nucleotide sequence ID" value="XM_066223744.1"/>
</dbReference>
<evidence type="ECO:0008006" key="4">
    <source>
        <dbReference type="Google" id="ProtNLM"/>
    </source>
</evidence>
<dbReference type="EMBL" id="CP144108">
    <property type="protein sequence ID" value="WWC93079.1"/>
    <property type="molecule type" value="Genomic_DNA"/>
</dbReference>
<organism evidence="2 3">
    <name type="scientific">Kwoniella dendrophila CBS 6074</name>
    <dbReference type="NCBI Taxonomy" id="1295534"/>
    <lineage>
        <taxon>Eukaryota</taxon>
        <taxon>Fungi</taxon>
        <taxon>Dikarya</taxon>
        <taxon>Basidiomycota</taxon>
        <taxon>Agaricomycotina</taxon>
        <taxon>Tremellomycetes</taxon>
        <taxon>Tremellales</taxon>
        <taxon>Cryptococcaceae</taxon>
        <taxon>Kwoniella</taxon>
    </lineage>
</organism>
<proteinExistence type="predicted"/>
<dbReference type="AlphaFoldDB" id="A0AAX4K7H6"/>